<keyword evidence="3" id="KW-1185">Reference proteome</keyword>
<name>A0ABD5RHQ7_9EURY</name>
<dbReference type="EMBL" id="JBHSQH010000001">
    <property type="protein sequence ID" value="MFC5969820.1"/>
    <property type="molecule type" value="Genomic_DNA"/>
</dbReference>
<evidence type="ECO:0000256" key="1">
    <source>
        <dbReference type="SAM" id="MobiDB-lite"/>
    </source>
</evidence>
<reference evidence="2 3" key="1">
    <citation type="journal article" date="2019" name="Int. J. Syst. Evol. Microbiol.">
        <title>The Global Catalogue of Microorganisms (GCM) 10K type strain sequencing project: providing services to taxonomists for standard genome sequencing and annotation.</title>
        <authorList>
            <consortium name="The Broad Institute Genomics Platform"/>
            <consortium name="The Broad Institute Genome Sequencing Center for Infectious Disease"/>
            <person name="Wu L."/>
            <person name="Ma J."/>
        </authorList>
    </citation>
    <scope>NUCLEOTIDE SEQUENCE [LARGE SCALE GENOMIC DNA]</scope>
    <source>
        <strain evidence="2 3">CGMCC 1.12543</strain>
    </source>
</reference>
<evidence type="ECO:0008006" key="4">
    <source>
        <dbReference type="Google" id="ProtNLM"/>
    </source>
</evidence>
<accession>A0ABD5RHQ7</accession>
<protein>
    <recommendedName>
        <fullName evidence="4">DUF1102 domain-containing protein</fullName>
    </recommendedName>
</protein>
<dbReference type="AlphaFoldDB" id="A0ABD5RHQ7"/>
<evidence type="ECO:0000313" key="3">
    <source>
        <dbReference type="Proteomes" id="UP001596099"/>
    </source>
</evidence>
<sequence length="179" mass="18656">MRPRAYQVLLVLAAVCLVAGSGAFSSVSADRGVSVSVVDDSEAYLAVDIPEQVTVTGGEKVDGTGTTVENQGQSNATNATNANESGLRRSEVTLLTVRNNFDAGVDVSVDFQGDRRGTFPELSGAHWSFSLDPGDSEPVTVDATCPGDGMQSRTVVLEIVAVGSGERVEMTREVAVACE</sequence>
<organism evidence="2 3">
    <name type="scientific">Halomarina salina</name>
    <dbReference type="NCBI Taxonomy" id="1872699"/>
    <lineage>
        <taxon>Archaea</taxon>
        <taxon>Methanobacteriati</taxon>
        <taxon>Methanobacteriota</taxon>
        <taxon>Stenosarchaea group</taxon>
        <taxon>Halobacteria</taxon>
        <taxon>Halobacteriales</taxon>
        <taxon>Natronomonadaceae</taxon>
        <taxon>Halomarina</taxon>
    </lineage>
</organism>
<comment type="caution">
    <text evidence="2">The sequence shown here is derived from an EMBL/GenBank/DDBJ whole genome shotgun (WGS) entry which is preliminary data.</text>
</comment>
<proteinExistence type="predicted"/>
<evidence type="ECO:0000313" key="2">
    <source>
        <dbReference type="EMBL" id="MFC5969820.1"/>
    </source>
</evidence>
<gene>
    <name evidence="2" type="ORF">ACFPYI_00605</name>
</gene>
<dbReference type="RefSeq" id="WP_247418173.1">
    <property type="nucleotide sequence ID" value="NZ_JALLGW010000001.1"/>
</dbReference>
<feature type="region of interest" description="Disordered" evidence="1">
    <location>
        <begin position="66"/>
        <end position="85"/>
    </location>
</feature>
<dbReference type="Proteomes" id="UP001596099">
    <property type="component" value="Unassembled WGS sequence"/>
</dbReference>